<evidence type="ECO:0000313" key="2">
    <source>
        <dbReference type="EMBL" id="NKY96770.1"/>
    </source>
</evidence>
<proteinExistence type="predicted"/>
<keyword evidence="3" id="KW-1185">Reference proteome</keyword>
<dbReference type="AlphaFoldDB" id="A0A7X6M9C1"/>
<feature type="transmembrane region" description="Helical" evidence="1">
    <location>
        <begin position="20"/>
        <end position="45"/>
    </location>
</feature>
<dbReference type="EMBL" id="JAAXPG010000002">
    <property type="protein sequence ID" value="NKY96770.1"/>
    <property type="molecule type" value="Genomic_DNA"/>
</dbReference>
<evidence type="ECO:0000256" key="1">
    <source>
        <dbReference type="SAM" id="Phobius"/>
    </source>
</evidence>
<reference evidence="2 3" key="1">
    <citation type="submission" date="2020-04" db="EMBL/GenBank/DDBJ databases">
        <title>MicrobeNet Type strains.</title>
        <authorList>
            <person name="Nicholson A.C."/>
        </authorList>
    </citation>
    <scope>NUCLEOTIDE SEQUENCE [LARGE SCALE GENOMIC DNA]</scope>
    <source>
        <strain evidence="2 3">ATCC 23612</strain>
    </source>
</reference>
<accession>A0A7X6M9C1</accession>
<keyword evidence="1" id="KW-0812">Transmembrane</keyword>
<evidence type="ECO:0000313" key="3">
    <source>
        <dbReference type="Proteomes" id="UP000553209"/>
    </source>
</evidence>
<keyword evidence="1" id="KW-0472">Membrane</keyword>
<name>A0A7X6M9C1_9ACTN</name>
<dbReference type="RefSeq" id="WP_061081269.1">
    <property type="nucleotide sequence ID" value="NZ_JAAXPG010000002.1"/>
</dbReference>
<protein>
    <submittedName>
        <fullName evidence="2">Uncharacterized protein</fullName>
    </submittedName>
</protein>
<keyword evidence="1" id="KW-1133">Transmembrane helix</keyword>
<comment type="caution">
    <text evidence="2">The sequence shown here is derived from an EMBL/GenBank/DDBJ whole genome shotgun (WGS) entry which is preliminary data.</text>
</comment>
<gene>
    <name evidence="2" type="ORF">HGB44_03635</name>
</gene>
<dbReference type="Proteomes" id="UP000553209">
    <property type="component" value="Unassembled WGS sequence"/>
</dbReference>
<sequence length="62" mass="6485">MPRRWWVQTGADVGMGAALVAGLALMGAPWGSVALLAAGVSAFVARRAWRSRPRPGCPPVAR</sequence>
<organism evidence="2 3">
    <name type="scientific">Nocardiopsis alborubida</name>
    <dbReference type="NCBI Taxonomy" id="146802"/>
    <lineage>
        <taxon>Bacteria</taxon>
        <taxon>Bacillati</taxon>
        <taxon>Actinomycetota</taxon>
        <taxon>Actinomycetes</taxon>
        <taxon>Streptosporangiales</taxon>
        <taxon>Nocardiopsidaceae</taxon>
        <taxon>Nocardiopsis</taxon>
    </lineage>
</organism>